<dbReference type="SMART" id="SM00852">
    <property type="entry name" value="MoCF_biosynth"/>
    <property type="match status" value="1"/>
</dbReference>
<dbReference type="EMBL" id="FOUU01000001">
    <property type="protein sequence ID" value="SFM41805.1"/>
    <property type="molecule type" value="Genomic_DNA"/>
</dbReference>
<dbReference type="SUPFAM" id="SSF53218">
    <property type="entry name" value="Molybdenum cofactor biosynthesis proteins"/>
    <property type="match status" value="1"/>
</dbReference>
<dbReference type="CDD" id="cd00886">
    <property type="entry name" value="MogA_MoaB"/>
    <property type="match status" value="1"/>
</dbReference>
<dbReference type="Pfam" id="PF00994">
    <property type="entry name" value="MoCF_biosynth"/>
    <property type="match status" value="1"/>
</dbReference>
<proteinExistence type="predicted"/>
<comment type="pathway">
    <text evidence="1">Cofactor biosynthesis; molybdopterin biosynthesis.</text>
</comment>
<comment type="function">
    <text evidence="6">Catalyzes the adenylation of molybdopterin as part of the biosynthesis of the molybdenum-cofactor.</text>
</comment>
<evidence type="ECO:0000313" key="9">
    <source>
        <dbReference type="Proteomes" id="UP000199611"/>
    </source>
</evidence>
<evidence type="ECO:0000256" key="4">
    <source>
        <dbReference type="ARBA" id="ARBA00023150"/>
    </source>
</evidence>
<dbReference type="GO" id="GO:0061598">
    <property type="term" value="F:molybdopterin adenylyltransferase activity"/>
    <property type="evidence" value="ECO:0007669"/>
    <property type="project" value="UniProtKB-EC"/>
</dbReference>
<name>A0A1I4QPZ2_9BACT</name>
<dbReference type="UniPathway" id="UPA00344"/>
<accession>A0A1I4QPZ2</accession>
<dbReference type="AlphaFoldDB" id="A0A1I4QPZ2"/>
<dbReference type="Proteomes" id="UP000199611">
    <property type="component" value="Unassembled WGS sequence"/>
</dbReference>
<dbReference type="InterPro" id="IPR001453">
    <property type="entry name" value="MoaB/Mog_dom"/>
</dbReference>
<evidence type="ECO:0000256" key="2">
    <source>
        <dbReference type="ARBA" id="ARBA00012509"/>
    </source>
</evidence>
<keyword evidence="8" id="KW-0548">Nucleotidyltransferase</keyword>
<organism evidence="8 9">
    <name type="scientific">Thermodesulforhabdus norvegica</name>
    <dbReference type="NCBI Taxonomy" id="39841"/>
    <lineage>
        <taxon>Bacteria</taxon>
        <taxon>Pseudomonadati</taxon>
        <taxon>Thermodesulfobacteriota</taxon>
        <taxon>Syntrophobacteria</taxon>
        <taxon>Syntrophobacterales</taxon>
        <taxon>Thermodesulforhabdaceae</taxon>
        <taxon>Thermodesulforhabdus</taxon>
    </lineage>
</organism>
<evidence type="ECO:0000256" key="5">
    <source>
        <dbReference type="ARBA" id="ARBA00051131"/>
    </source>
</evidence>
<dbReference type="PROSITE" id="PS01078">
    <property type="entry name" value="MOCF_BIOSYNTHESIS_1"/>
    <property type="match status" value="1"/>
</dbReference>
<dbReference type="PANTHER" id="PTHR43764:SF1">
    <property type="entry name" value="MOLYBDOPTERIN MOLYBDOTRANSFERASE"/>
    <property type="match status" value="1"/>
</dbReference>
<sequence>MWHGERQKYAPPSPEIRITSMIKAAIITVSDRCSRGQREDLTGEALRVLLEEDGFHVAEKVIVPDERDEIVRKLIEFSDVKGYELIVTNGGTGVSPRDVTPDATREVIEREVPGMAEAMRMESFRITPHALISRAVVGIRKQSLIVNLPGSPKGAKENYQVIRKAIPHALEKIRGSTEECAPPGS</sequence>
<evidence type="ECO:0000313" key="8">
    <source>
        <dbReference type="EMBL" id="SFM41805.1"/>
    </source>
</evidence>
<evidence type="ECO:0000256" key="6">
    <source>
        <dbReference type="ARBA" id="ARBA00058212"/>
    </source>
</evidence>
<keyword evidence="8" id="KW-0808">Transferase</keyword>
<gene>
    <name evidence="8" type="ORF">SAMN05660836_00144</name>
</gene>
<dbReference type="PANTHER" id="PTHR43764">
    <property type="entry name" value="MOLYBDENUM COFACTOR BIOSYNTHESIS"/>
    <property type="match status" value="1"/>
</dbReference>
<feature type="domain" description="MoaB/Mog" evidence="7">
    <location>
        <begin position="25"/>
        <end position="169"/>
    </location>
</feature>
<dbReference type="STRING" id="39841.SAMN05660836_00144"/>
<dbReference type="InterPro" id="IPR036425">
    <property type="entry name" value="MoaB/Mog-like_dom_sf"/>
</dbReference>
<dbReference type="InterPro" id="IPR051920">
    <property type="entry name" value="MPT_Adenylyltrnsfr/MoaC-Rel"/>
</dbReference>
<reference evidence="8 9" key="1">
    <citation type="submission" date="2016-10" db="EMBL/GenBank/DDBJ databases">
        <authorList>
            <person name="de Groot N.N."/>
        </authorList>
    </citation>
    <scope>NUCLEOTIDE SEQUENCE [LARGE SCALE GENOMIC DNA]</scope>
    <source>
        <strain evidence="8 9">DSM 9990</strain>
    </source>
</reference>
<dbReference type="EC" id="2.7.7.75" evidence="2"/>
<comment type="catalytic activity">
    <reaction evidence="5">
        <text>molybdopterin + ATP + H(+) = adenylyl-molybdopterin + diphosphate</text>
        <dbReference type="Rhea" id="RHEA:31331"/>
        <dbReference type="ChEBI" id="CHEBI:15378"/>
        <dbReference type="ChEBI" id="CHEBI:30616"/>
        <dbReference type="ChEBI" id="CHEBI:33019"/>
        <dbReference type="ChEBI" id="CHEBI:58698"/>
        <dbReference type="ChEBI" id="CHEBI:62727"/>
        <dbReference type="EC" id="2.7.7.75"/>
    </reaction>
</comment>
<evidence type="ECO:0000256" key="1">
    <source>
        <dbReference type="ARBA" id="ARBA00005046"/>
    </source>
</evidence>
<dbReference type="Gene3D" id="3.40.980.10">
    <property type="entry name" value="MoaB/Mog-like domain"/>
    <property type="match status" value="1"/>
</dbReference>
<evidence type="ECO:0000259" key="7">
    <source>
        <dbReference type="SMART" id="SM00852"/>
    </source>
</evidence>
<protein>
    <recommendedName>
        <fullName evidence="3">Molybdopterin adenylyltransferase</fullName>
        <ecNumber evidence="2">2.7.7.75</ecNumber>
    </recommendedName>
</protein>
<dbReference type="NCBIfam" id="TIGR00177">
    <property type="entry name" value="molyb_syn"/>
    <property type="match status" value="1"/>
</dbReference>
<dbReference type="InterPro" id="IPR008284">
    <property type="entry name" value="MoCF_biosynth_CS"/>
</dbReference>
<evidence type="ECO:0000256" key="3">
    <source>
        <dbReference type="ARBA" id="ARBA00013491"/>
    </source>
</evidence>
<keyword evidence="9" id="KW-1185">Reference proteome</keyword>
<keyword evidence="4" id="KW-0501">Molybdenum cofactor biosynthesis</keyword>
<dbReference type="GO" id="GO:0006777">
    <property type="term" value="P:Mo-molybdopterin cofactor biosynthetic process"/>
    <property type="evidence" value="ECO:0007669"/>
    <property type="project" value="UniProtKB-KW"/>
</dbReference>